<dbReference type="Gene3D" id="3.60.20.10">
    <property type="entry name" value="Glutamine Phosphoribosylpyrophosphate, subunit 1, domain 1"/>
    <property type="match status" value="1"/>
</dbReference>
<evidence type="ECO:0000256" key="1">
    <source>
        <dbReference type="ARBA" id="ARBA00005187"/>
    </source>
</evidence>
<keyword evidence="5" id="KW-0067">ATP-binding</keyword>
<dbReference type="InterPro" id="IPR017932">
    <property type="entry name" value="GATase_2_dom"/>
</dbReference>
<evidence type="ECO:0000256" key="3">
    <source>
        <dbReference type="ARBA" id="ARBA00012737"/>
    </source>
</evidence>
<dbReference type="Pfam" id="PF00733">
    <property type="entry name" value="Asn_synthase"/>
    <property type="match status" value="1"/>
</dbReference>
<dbReference type="InterPro" id="IPR014729">
    <property type="entry name" value="Rossmann-like_a/b/a_fold"/>
</dbReference>
<dbReference type="Pfam" id="PF13537">
    <property type="entry name" value="GATase_7"/>
    <property type="match status" value="1"/>
</dbReference>
<dbReference type="GO" id="GO:0005524">
    <property type="term" value="F:ATP binding"/>
    <property type="evidence" value="ECO:0007669"/>
    <property type="project" value="UniProtKB-KW"/>
</dbReference>
<feature type="site" description="Important for beta-aspartyl-AMP intermediate formation" evidence="8">
    <location>
        <position position="354"/>
    </location>
</feature>
<dbReference type="AlphaFoldDB" id="A0A412G402"/>
<evidence type="ECO:0000256" key="6">
    <source>
        <dbReference type="ARBA" id="ARBA00022888"/>
    </source>
</evidence>
<dbReference type="EMBL" id="QRUP01000005">
    <property type="protein sequence ID" value="RGR75319.1"/>
    <property type="molecule type" value="Genomic_DNA"/>
</dbReference>
<dbReference type="SUPFAM" id="SSF52402">
    <property type="entry name" value="Adenine nucleotide alpha hydrolases-like"/>
    <property type="match status" value="1"/>
</dbReference>
<dbReference type="SUPFAM" id="SSF56235">
    <property type="entry name" value="N-terminal nucleophile aminohydrolases (Ntn hydrolases)"/>
    <property type="match status" value="1"/>
</dbReference>
<feature type="domain" description="Glutamine amidotransferase type-2" evidence="10">
    <location>
        <begin position="45"/>
        <end position="149"/>
    </location>
</feature>
<evidence type="ECO:0000256" key="2">
    <source>
        <dbReference type="ARBA" id="ARBA00005752"/>
    </source>
</evidence>
<dbReference type="InterPro" id="IPR029055">
    <property type="entry name" value="Ntn_hydrolases_N"/>
</dbReference>
<dbReference type="Proteomes" id="UP000284178">
    <property type="component" value="Unassembled WGS sequence"/>
</dbReference>
<dbReference type="GO" id="GO:0005829">
    <property type="term" value="C:cytosol"/>
    <property type="evidence" value="ECO:0007669"/>
    <property type="project" value="TreeGrafter"/>
</dbReference>
<evidence type="ECO:0000259" key="9">
    <source>
        <dbReference type="Pfam" id="PF00733"/>
    </source>
</evidence>
<dbReference type="Gene3D" id="3.40.50.620">
    <property type="entry name" value="HUPs"/>
    <property type="match status" value="1"/>
</dbReference>
<dbReference type="GO" id="GO:0004066">
    <property type="term" value="F:asparagine synthase (glutamine-hydrolyzing) activity"/>
    <property type="evidence" value="ECO:0007669"/>
    <property type="project" value="UniProtKB-EC"/>
</dbReference>
<comment type="pathway">
    <text evidence="1">Amino-acid biosynthesis; L-asparagine biosynthesis; L-asparagine from L-aspartate (L-Gln route): step 1/1.</text>
</comment>
<organism evidence="11 12">
    <name type="scientific">Holdemania filiformis</name>
    <dbReference type="NCBI Taxonomy" id="61171"/>
    <lineage>
        <taxon>Bacteria</taxon>
        <taxon>Bacillati</taxon>
        <taxon>Bacillota</taxon>
        <taxon>Erysipelotrichia</taxon>
        <taxon>Erysipelotrichales</taxon>
        <taxon>Erysipelotrichaceae</taxon>
        <taxon>Holdemania</taxon>
    </lineage>
</organism>
<dbReference type="PANTHER" id="PTHR43284">
    <property type="entry name" value="ASPARAGINE SYNTHETASE (GLUTAMINE-HYDROLYZING)"/>
    <property type="match status" value="1"/>
</dbReference>
<dbReference type="GO" id="GO:0006529">
    <property type="term" value="P:asparagine biosynthetic process"/>
    <property type="evidence" value="ECO:0007669"/>
    <property type="project" value="UniProtKB-KW"/>
</dbReference>
<dbReference type="InterPro" id="IPR051786">
    <property type="entry name" value="ASN_synthetase/amidase"/>
</dbReference>
<keyword evidence="4" id="KW-0547">Nucleotide-binding</keyword>
<evidence type="ECO:0000256" key="8">
    <source>
        <dbReference type="PIRSR" id="PIRSR001589-3"/>
    </source>
</evidence>
<dbReference type="InterPro" id="IPR001962">
    <property type="entry name" value="Asn_synthase"/>
</dbReference>
<dbReference type="PIRSF" id="PIRSF001589">
    <property type="entry name" value="Asn_synthetase_glu-h"/>
    <property type="match status" value="1"/>
</dbReference>
<proteinExistence type="inferred from homology"/>
<protein>
    <recommendedName>
        <fullName evidence="3">asparagine synthase (glutamine-hydrolyzing)</fullName>
        <ecNumber evidence="3">6.3.5.4</ecNumber>
    </recommendedName>
</protein>
<sequence length="589" mass="67874">MTKINLIFNENRNIQKEQSRLERMGLKDELAIVSDEHLLASAKPDQVYYDSQRKCGCFWSGVLDNEDELRSLWIQYRPQSTGNSAKMLAQLYEILSEKLFEKLDGCFVIVFVQGHQLHIVRDPMGVKTLYYTRKPDGEWLFSDQIKGLFAEGSRMPVVNRAALLELFALGPSHTEGQTFYKNIAELPMGYALLIRDRKESLHEYFELNVHRHNEDLAATAAHVRQMVSDSLNRQCAASDVHAAFLSGGLDSSILCALAAKRGPLTTYSLDYEGNAQYFKGYAYQTTRDNEYIDAMIERYAFDHHPLVIAQRECAELLEPAMIGRDGPGMADVDSSLLWMYGKVREQNGSVLTGECSDELFGGYPWFYRSDLVSLKSFPWLQSLPQRVKLLRAPMNELDYEGAMRSAYWATVQRAPKDPFDSEQDQRAKLMTYLTVHWFMQTLVQRQEAMAALTGLTVRAPFCDAKLYQYLYNVPWSMKFYKGEEKGLLRLAFEDVLPAKVTHRKKNPYPKTYHPEYTQRVKDRLQALINDPECRLCELLEPAGLQELIDTDGGSFAKPWFGQLMMGPQLLAYFIQLELWLRRYQIRIEF</sequence>
<evidence type="ECO:0000313" key="11">
    <source>
        <dbReference type="EMBL" id="RGR75319.1"/>
    </source>
</evidence>
<comment type="caution">
    <text evidence="11">The sequence shown here is derived from an EMBL/GenBank/DDBJ whole genome shotgun (WGS) entry which is preliminary data.</text>
</comment>
<evidence type="ECO:0000313" key="12">
    <source>
        <dbReference type="Proteomes" id="UP000284178"/>
    </source>
</evidence>
<reference evidence="11 12" key="1">
    <citation type="submission" date="2018-08" db="EMBL/GenBank/DDBJ databases">
        <title>A genome reference for cultivated species of the human gut microbiota.</title>
        <authorList>
            <person name="Zou Y."/>
            <person name="Xue W."/>
            <person name="Luo G."/>
        </authorList>
    </citation>
    <scope>NUCLEOTIDE SEQUENCE [LARGE SCALE GENOMIC DNA]</scope>
    <source>
        <strain evidence="11 12">AF24-29</strain>
    </source>
</reference>
<evidence type="ECO:0000256" key="4">
    <source>
        <dbReference type="ARBA" id="ARBA00022741"/>
    </source>
</evidence>
<comment type="catalytic activity">
    <reaction evidence="7">
        <text>L-aspartate + L-glutamine + ATP + H2O = L-asparagine + L-glutamate + AMP + diphosphate + H(+)</text>
        <dbReference type="Rhea" id="RHEA:12228"/>
        <dbReference type="ChEBI" id="CHEBI:15377"/>
        <dbReference type="ChEBI" id="CHEBI:15378"/>
        <dbReference type="ChEBI" id="CHEBI:29985"/>
        <dbReference type="ChEBI" id="CHEBI:29991"/>
        <dbReference type="ChEBI" id="CHEBI:30616"/>
        <dbReference type="ChEBI" id="CHEBI:33019"/>
        <dbReference type="ChEBI" id="CHEBI:58048"/>
        <dbReference type="ChEBI" id="CHEBI:58359"/>
        <dbReference type="ChEBI" id="CHEBI:456215"/>
        <dbReference type="EC" id="6.3.5.4"/>
    </reaction>
</comment>
<comment type="similarity">
    <text evidence="2">Belongs to the asparagine synthetase family.</text>
</comment>
<gene>
    <name evidence="11" type="ORF">DWY25_05970</name>
</gene>
<dbReference type="CDD" id="cd01991">
    <property type="entry name" value="Asn_synthase_B_C"/>
    <property type="match status" value="1"/>
</dbReference>
<evidence type="ECO:0000256" key="5">
    <source>
        <dbReference type="ARBA" id="ARBA00022840"/>
    </source>
</evidence>
<dbReference type="RefSeq" id="WP_117894472.1">
    <property type="nucleotide sequence ID" value="NZ_CABJCV010000005.1"/>
</dbReference>
<dbReference type="InterPro" id="IPR006426">
    <property type="entry name" value="Asn_synth_AEB"/>
</dbReference>
<dbReference type="PANTHER" id="PTHR43284:SF1">
    <property type="entry name" value="ASPARAGINE SYNTHETASE"/>
    <property type="match status" value="1"/>
</dbReference>
<name>A0A412G402_9FIRM</name>
<evidence type="ECO:0000256" key="7">
    <source>
        <dbReference type="ARBA" id="ARBA00048741"/>
    </source>
</evidence>
<keyword evidence="6" id="KW-0061">Asparagine biosynthesis</keyword>
<evidence type="ECO:0000259" key="10">
    <source>
        <dbReference type="Pfam" id="PF13537"/>
    </source>
</evidence>
<dbReference type="EC" id="6.3.5.4" evidence="3"/>
<keyword evidence="6" id="KW-0028">Amino-acid biosynthesis</keyword>
<keyword evidence="12" id="KW-1185">Reference proteome</keyword>
<dbReference type="GeneID" id="83014950"/>
<accession>A0A412G402</accession>
<feature type="domain" description="Asparagine synthetase" evidence="9">
    <location>
        <begin position="222"/>
        <end position="581"/>
    </location>
</feature>